<keyword evidence="4" id="KW-0325">Glycoprotein</keyword>
<evidence type="ECO:0000256" key="1">
    <source>
        <dbReference type="ARBA" id="ARBA00022729"/>
    </source>
</evidence>
<dbReference type="InterPro" id="IPR000413">
    <property type="entry name" value="Integrin_alpha"/>
</dbReference>
<protein>
    <submittedName>
        <fullName evidence="6">VCBS repeat-containing protein</fullName>
    </submittedName>
</protein>
<accession>A0A516RAQ7</accession>
<evidence type="ECO:0000256" key="3">
    <source>
        <dbReference type="ARBA" id="ARBA00022801"/>
    </source>
</evidence>
<proteinExistence type="predicted"/>
<dbReference type="SUPFAM" id="SSF69318">
    <property type="entry name" value="Integrin alpha N-terminal domain"/>
    <property type="match status" value="1"/>
</dbReference>
<dbReference type="GO" id="GO:0016787">
    <property type="term" value="F:hydrolase activity"/>
    <property type="evidence" value="ECO:0007669"/>
    <property type="project" value="UniProtKB-KW"/>
</dbReference>
<dbReference type="InterPro" id="IPR013519">
    <property type="entry name" value="Int_alpha_beta-p"/>
</dbReference>
<dbReference type="PRINTS" id="PR01185">
    <property type="entry name" value="INTEGRINA"/>
</dbReference>
<dbReference type="InterPro" id="IPR028994">
    <property type="entry name" value="Integrin_alpha_N"/>
</dbReference>
<dbReference type="Gene3D" id="2.130.10.130">
    <property type="entry name" value="Integrin alpha, N-terminal"/>
    <property type="match status" value="2"/>
</dbReference>
<dbReference type="PROSITE" id="PS51470">
    <property type="entry name" value="FG_GAP"/>
    <property type="match status" value="2"/>
</dbReference>
<gene>
    <name evidence="6" type="ORF">FH965_20970</name>
</gene>
<dbReference type="EMBL" id="CP040916">
    <property type="protein sequence ID" value="QDQ12732.1"/>
    <property type="molecule type" value="Genomic_DNA"/>
</dbReference>
<dbReference type="GO" id="GO:0008305">
    <property type="term" value="C:integrin complex"/>
    <property type="evidence" value="ECO:0007669"/>
    <property type="project" value="InterPro"/>
</dbReference>
<dbReference type="Pfam" id="PF01839">
    <property type="entry name" value="FG-GAP"/>
    <property type="match status" value="5"/>
</dbReference>
<dbReference type="InterPro" id="IPR013517">
    <property type="entry name" value="FG-GAP"/>
</dbReference>
<evidence type="ECO:0000256" key="5">
    <source>
        <dbReference type="SAM" id="MobiDB-lite"/>
    </source>
</evidence>
<dbReference type="Proteomes" id="UP000316806">
    <property type="component" value="Chromosome"/>
</dbReference>
<keyword evidence="3" id="KW-0378">Hydrolase</keyword>
<dbReference type="AlphaFoldDB" id="A0A516RAQ7"/>
<dbReference type="PANTHER" id="PTHR23221:SF7">
    <property type="entry name" value="PHOSPHATIDYLINOSITOL-GLYCAN-SPECIFIC PHOSPHOLIPASE D"/>
    <property type="match status" value="1"/>
</dbReference>
<dbReference type="PANTHER" id="PTHR23221">
    <property type="entry name" value="GLYCOSYLPHOSPHATIDYLINOSITOL PHOSPHOLIPASE D"/>
    <property type="match status" value="1"/>
</dbReference>
<reference evidence="6 7" key="1">
    <citation type="journal article" date="2019" name="J. Ind. Microbiol. Biotechnol.">
        <title>The complete genomic sequence of Streptomyces spectabilis NRRL-2792 and identification of secondary metabolite biosynthetic gene clusters.</title>
        <authorList>
            <person name="Sinha A."/>
            <person name="Phillips-Salemka S."/>
            <person name="Niraula T.A."/>
            <person name="Short K.A."/>
            <person name="Niraula N.P."/>
        </authorList>
    </citation>
    <scope>NUCLEOTIDE SEQUENCE [LARGE SCALE GENOMIC DNA]</scope>
    <source>
        <strain evidence="6 7">NRRL 2792</strain>
    </source>
</reference>
<name>A0A516RAQ7_STRST</name>
<sequence length="501" mass="50214">MKRFADPPLPHLFLTLSTFGDILRKKTLSAAVLCAATVIGVSGLSVASASAAGPAPRPKADFNGDGYADLAVGVPGATVGGKAKAGYVNVVWGGKNGLGKHGSSTVSQDTAGVPGNAEKGDGFGRTVVPADMNGDGITDIVVGTPDEDDGTKLSAGTVTVLWGSKSGIKGGFTAAKGDYSDSSVGAVLTTGDFDGDGKQDIVLNTHFDESSSLMLRPGPFKAGSPARLSRVDGWHFGGPRVVTTGDFDGNGRDDLAVAYGGMEDLGTKVLSRTTGEWKTQWSTGEGAGALAAGDFDGDGTTDLALGRAQPNPEAEEPGDKLCQEYLGGAIATVYGKKDTTLGGPVACTTQDSPQVGGTAEIEDDFGASLAVANLDRDGVDELIAGADTETVGTAKNAGSYWTLASAGTGKPFVGPSLSQNSAGVPGTAEAGDRFGADVATGDFNGDGYPDTAVGAPGEDAAKGGVWYARTPKDGPNPAQISLTPGTLGLSGAHTYGSVLGR</sequence>
<feature type="region of interest" description="Disordered" evidence="5">
    <location>
        <begin position="101"/>
        <end position="122"/>
    </location>
</feature>
<evidence type="ECO:0000313" key="6">
    <source>
        <dbReference type="EMBL" id="QDQ12732.1"/>
    </source>
</evidence>
<keyword evidence="1" id="KW-0732">Signal</keyword>
<dbReference type="SMART" id="SM00191">
    <property type="entry name" value="Int_alpha"/>
    <property type="match status" value="5"/>
</dbReference>
<dbReference type="Gene3D" id="2.40.128.340">
    <property type="match status" value="1"/>
</dbReference>
<keyword evidence="2" id="KW-0677">Repeat</keyword>
<dbReference type="Pfam" id="PF13517">
    <property type="entry name" value="FG-GAP_3"/>
    <property type="match status" value="1"/>
</dbReference>
<organism evidence="6 7">
    <name type="scientific">Streptomyces spectabilis</name>
    <dbReference type="NCBI Taxonomy" id="68270"/>
    <lineage>
        <taxon>Bacteria</taxon>
        <taxon>Bacillati</taxon>
        <taxon>Actinomycetota</taxon>
        <taxon>Actinomycetes</taxon>
        <taxon>Kitasatosporales</taxon>
        <taxon>Streptomycetaceae</taxon>
        <taxon>Streptomyces</taxon>
    </lineage>
</organism>
<evidence type="ECO:0000313" key="7">
    <source>
        <dbReference type="Proteomes" id="UP000316806"/>
    </source>
</evidence>
<dbReference type="GO" id="GO:0007155">
    <property type="term" value="P:cell adhesion"/>
    <property type="evidence" value="ECO:0007669"/>
    <property type="project" value="InterPro"/>
</dbReference>
<evidence type="ECO:0000256" key="4">
    <source>
        <dbReference type="ARBA" id="ARBA00023180"/>
    </source>
</evidence>
<evidence type="ECO:0000256" key="2">
    <source>
        <dbReference type="ARBA" id="ARBA00022737"/>
    </source>
</evidence>